<organism evidence="2 3">
    <name type="scientific">Rhizoctonia solani</name>
    <dbReference type="NCBI Taxonomy" id="456999"/>
    <lineage>
        <taxon>Eukaryota</taxon>
        <taxon>Fungi</taxon>
        <taxon>Dikarya</taxon>
        <taxon>Basidiomycota</taxon>
        <taxon>Agaricomycotina</taxon>
        <taxon>Agaricomycetes</taxon>
        <taxon>Cantharellales</taxon>
        <taxon>Ceratobasidiaceae</taxon>
        <taxon>Rhizoctonia</taxon>
    </lineage>
</organism>
<dbReference type="Proteomes" id="UP000663888">
    <property type="component" value="Unassembled WGS sequence"/>
</dbReference>
<dbReference type="GO" id="GO:0005524">
    <property type="term" value="F:ATP binding"/>
    <property type="evidence" value="ECO:0007669"/>
    <property type="project" value="InterPro"/>
</dbReference>
<dbReference type="PROSITE" id="PS00058">
    <property type="entry name" value="DNA_MISMATCH_REPAIR_1"/>
    <property type="match status" value="1"/>
</dbReference>
<evidence type="ECO:0000313" key="3">
    <source>
        <dbReference type="Proteomes" id="UP000663888"/>
    </source>
</evidence>
<proteinExistence type="inferred from homology"/>
<dbReference type="Gene3D" id="3.30.565.10">
    <property type="entry name" value="Histidine kinase-like ATPase, C-terminal domain"/>
    <property type="match status" value="1"/>
</dbReference>
<comment type="similarity">
    <text evidence="1">Belongs to the DNA mismatch repair MutL/HexB family.</text>
</comment>
<dbReference type="GO" id="GO:0032389">
    <property type="term" value="C:MutLalpha complex"/>
    <property type="evidence" value="ECO:0007669"/>
    <property type="project" value="TreeGrafter"/>
</dbReference>
<dbReference type="InterPro" id="IPR038973">
    <property type="entry name" value="MutL/Mlh/Pms-like"/>
</dbReference>
<dbReference type="AlphaFoldDB" id="A0A8H3BVK1"/>
<comment type="caution">
    <text evidence="2">The sequence shown here is derived from an EMBL/GenBank/DDBJ whole genome shotgun (WGS) entry which is preliminary data.</text>
</comment>
<dbReference type="InterPro" id="IPR036890">
    <property type="entry name" value="HATPase_C_sf"/>
</dbReference>
<reference evidence="2" key="1">
    <citation type="submission" date="2021-01" db="EMBL/GenBank/DDBJ databases">
        <authorList>
            <person name="Kaushik A."/>
        </authorList>
    </citation>
    <scope>NUCLEOTIDE SEQUENCE</scope>
    <source>
        <strain evidence="2">AG4-R118</strain>
    </source>
</reference>
<accession>A0A8H3BVK1</accession>
<protein>
    <submittedName>
        <fullName evidence="2">Uncharacterized protein</fullName>
    </submittedName>
</protein>
<dbReference type="SUPFAM" id="SSF55874">
    <property type="entry name" value="ATPase domain of HSP90 chaperone/DNA topoisomerase II/histidine kinase"/>
    <property type="match status" value="1"/>
</dbReference>
<dbReference type="CDD" id="cd16926">
    <property type="entry name" value="HATPase_MutL-MLH-PMS-like"/>
    <property type="match status" value="1"/>
</dbReference>
<dbReference type="Pfam" id="PF13589">
    <property type="entry name" value="HATPase_c_3"/>
    <property type="match status" value="1"/>
</dbReference>
<dbReference type="InterPro" id="IPR002099">
    <property type="entry name" value="MutL/Mlh/PMS"/>
</dbReference>
<evidence type="ECO:0000313" key="2">
    <source>
        <dbReference type="EMBL" id="CAE6465013.1"/>
    </source>
</evidence>
<dbReference type="EMBL" id="CAJMWX010001069">
    <property type="protein sequence ID" value="CAE6465013.1"/>
    <property type="molecule type" value="Genomic_DNA"/>
</dbReference>
<dbReference type="GO" id="GO:0140664">
    <property type="term" value="F:ATP-dependent DNA damage sensor activity"/>
    <property type="evidence" value="ECO:0007669"/>
    <property type="project" value="InterPro"/>
</dbReference>
<dbReference type="NCBIfam" id="TIGR00585">
    <property type="entry name" value="mutl"/>
    <property type="match status" value="1"/>
</dbReference>
<dbReference type="GO" id="GO:0030983">
    <property type="term" value="F:mismatched DNA binding"/>
    <property type="evidence" value="ECO:0007669"/>
    <property type="project" value="InterPro"/>
</dbReference>
<dbReference type="GO" id="GO:0016887">
    <property type="term" value="F:ATP hydrolysis activity"/>
    <property type="evidence" value="ECO:0007669"/>
    <property type="project" value="InterPro"/>
</dbReference>
<dbReference type="InterPro" id="IPR014762">
    <property type="entry name" value="DNA_mismatch_repair_CS"/>
</dbReference>
<name>A0A8H3BVK1_9AGAM</name>
<gene>
    <name evidence="2" type="ORF">RDB_LOCUS97244</name>
</gene>
<dbReference type="GO" id="GO:0006298">
    <property type="term" value="P:mismatch repair"/>
    <property type="evidence" value="ECO:0007669"/>
    <property type="project" value="InterPro"/>
</dbReference>
<sequence>MAQQTAIGGYFRSSSLCYYQPPTRRPSRGFSRLPLARLSLPMSLVGRKSIGEPSNLESVPVIQRLDEKLVNRIAAGEIIHRPSSALKELIENALDAGATSIKITAKDGGMKILQIQDNGCGIRKSDLPILCERFTTSKLREFSDLQEIATYGFRGEALASISFVSHLTVVTKTRSDACAWR</sequence>
<dbReference type="PANTHER" id="PTHR10073:SF12">
    <property type="entry name" value="DNA MISMATCH REPAIR PROTEIN MLH1"/>
    <property type="match status" value="1"/>
</dbReference>
<dbReference type="PANTHER" id="PTHR10073">
    <property type="entry name" value="DNA MISMATCH REPAIR PROTEIN MLH, PMS, MUTL"/>
    <property type="match status" value="1"/>
</dbReference>
<evidence type="ECO:0000256" key="1">
    <source>
        <dbReference type="ARBA" id="ARBA00006082"/>
    </source>
</evidence>